<evidence type="ECO:0000256" key="17">
    <source>
        <dbReference type="SAM" id="MobiDB-lite"/>
    </source>
</evidence>
<dbReference type="SUPFAM" id="SSF54966">
    <property type="entry name" value="RuBisCO, large subunit, small (N-terminal) domain"/>
    <property type="match status" value="1"/>
</dbReference>
<keyword evidence="8" id="KW-0113">Calvin cycle</keyword>
<keyword evidence="9" id="KW-0934">Plastid</keyword>
<feature type="domain" description="Ribulose bisphosphate carboxylase large subunit ferrodoxin-like N-terminal" evidence="18">
    <location>
        <begin position="70"/>
        <end position="111"/>
    </location>
</feature>
<proteinExistence type="inferred from homology"/>
<keyword evidence="20" id="KW-1185">Reference proteome</keyword>
<dbReference type="InterPro" id="IPR017443">
    <property type="entry name" value="RuBisCO_lsu_fd_N"/>
</dbReference>
<dbReference type="GO" id="GO:0004497">
    <property type="term" value="F:monooxygenase activity"/>
    <property type="evidence" value="ECO:0007669"/>
    <property type="project" value="UniProtKB-KW"/>
</dbReference>
<dbReference type="InterPro" id="IPR036422">
    <property type="entry name" value="RuBisCO_lsu_N_sf"/>
</dbReference>
<evidence type="ECO:0000256" key="2">
    <source>
        <dbReference type="ARBA" id="ARBA00004229"/>
    </source>
</evidence>
<evidence type="ECO:0000256" key="10">
    <source>
        <dbReference type="ARBA" id="ARBA00023002"/>
    </source>
</evidence>
<dbReference type="InterPro" id="IPR036376">
    <property type="entry name" value="RuBisCO_lsu_C_sf"/>
</dbReference>
<keyword evidence="11" id="KW-0503">Monooxygenase</keyword>
<keyword evidence="13" id="KW-0456">Lyase</keyword>
<organism evidence="19 20">
    <name type="scientific">Paspalum notatum var. saurae</name>
    <dbReference type="NCBI Taxonomy" id="547442"/>
    <lineage>
        <taxon>Eukaryota</taxon>
        <taxon>Viridiplantae</taxon>
        <taxon>Streptophyta</taxon>
        <taxon>Embryophyta</taxon>
        <taxon>Tracheophyta</taxon>
        <taxon>Spermatophyta</taxon>
        <taxon>Magnoliopsida</taxon>
        <taxon>Liliopsida</taxon>
        <taxon>Poales</taxon>
        <taxon>Poaceae</taxon>
        <taxon>PACMAD clade</taxon>
        <taxon>Panicoideae</taxon>
        <taxon>Andropogonodae</taxon>
        <taxon>Paspaleae</taxon>
        <taxon>Paspalinae</taxon>
        <taxon>Paspalum</taxon>
    </lineage>
</organism>
<evidence type="ECO:0000256" key="1">
    <source>
        <dbReference type="ARBA" id="ARBA00001946"/>
    </source>
</evidence>
<comment type="similarity">
    <text evidence="3">Belongs to the RuBisCO large chain family. Type I subfamily.</text>
</comment>
<evidence type="ECO:0000256" key="8">
    <source>
        <dbReference type="ARBA" id="ARBA00022567"/>
    </source>
</evidence>
<dbReference type="EC" id="4.1.1.39" evidence="4"/>
<dbReference type="GO" id="GO:0009507">
    <property type="term" value="C:chloroplast"/>
    <property type="evidence" value="ECO:0007669"/>
    <property type="project" value="UniProtKB-SubCell"/>
</dbReference>
<keyword evidence="6" id="KW-0150">Chloroplast</keyword>
<sequence length="151" mass="16231">MFKVLTGRLGLGQFRSWELRSPIVNEYGCLLDPINSDVTTTPGEGLMSPQTETKASVGFKAGVKDYKLTYYTPEYETKDTDILAAFRVTPQPGVPPEEAGAAVAAESSTGHPWGNAPGAAANRVALEACVQARNEGRDLAREATAEYGREH</sequence>
<reference evidence="19 20" key="1">
    <citation type="submission" date="2024-02" db="EMBL/GenBank/DDBJ databases">
        <title>High-quality chromosome-scale genome assembly of Pensacola bahiagrass (Paspalum notatum Flugge var. saurae).</title>
        <authorList>
            <person name="Vega J.M."/>
            <person name="Podio M."/>
            <person name="Orjuela J."/>
            <person name="Siena L.A."/>
            <person name="Pessino S.C."/>
            <person name="Combes M.C."/>
            <person name="Mariac C."/>
            <person name="Albertini E."/>
            <person name="Pupilli F."/>
            <person name="Ortiz J.P.A."/>
            <person name="Leblanc O."/>
        </authorList>
    </citation>
    <scope>NUCLEOTIDE SEQUENCE [LARGE SCALE GENOMIC DNA]</scope>
    <source>
        <strain evidence="19">R1</strain>
        <tissue evidence="19">Leaf</tissue>
    </source>
</reference>
<feature type="region of interest" description="Disordered" evidence="17">
    <location>
        <begin position="91"/>
        <end position="118"/>
    </location>
</feature>
<dbReference type="Pfam" id="PF02788">
    <property type="entry name" value="RuBisCO_large_N"/>
    <property type="match status" value="1"/>
</dbReference>
<dbReference type="GO" id="GO:0000287">
    <property type="term" value="F:magnesium ion binding"/>
    <property type="evidence" value="ECO:0007669"/>
    <property type="project" value="InterPro"/>
</dbReference>
<dbReference type="AlphaFoldDB" id="A0AAQ3UAH1"/>
<dbReference type="PANTHER" id="PTHR42704:SF15">
    <property type="entry name" value="RIBULOSE BISPHOSPHATE CARBOXYLASE LARGE CHAIN"/>
    <property type="match status" value="1"/>
</dbReference>
<evidence type="ECO:0000256" key="11">
    <source>
        <dbReference type="ARBA" id="ARBA00023033"/>
    </source>
</evidence>
<accession>A0AAQ3UAH1</accession>
<evidence type="ECO:0000256" key="14">
    <source>
        <dbReference type="ARBA" id="ARBA00023300"/>
    </source>
</evidence>
<keyword evidence="7" id="KW-0602">Photosynthesis</keyword>
<protein>
    <recommendedName>
        <fullName evidence="5">Ribulose bisphosphate carboxylase large chain</fullName>
        <ecNumber evidence="4">4.1.1.39</ecNumber>
    </recommendedName>
</protein>
<feature type="compositionally biased region" description="Low complexity" evidence="17">
    <location>
        <begin position="96"/>
        <end position="106"/>
    </location>
</feature>
<name>A0AAQ3UAH1_PASNO</name>
<comment type="cofactor">
    <cofactor evidence="1">
        <name>Mg(2+)</name>
        <dbReference type="ChEBI" id="CHEBI:18420"/>
    </cofactor>
</comment>
<comment type="catalytic activity">
    <reaction evidence="16">
        <text>2 (2R)-3-phosphoglycerate + 2 H(+) = D-ribulose 1,5-bisphosphate + CO2 + H2O</text>
        <dbReference type="Rhea" id="RHEA:23124"/>
        <dbReference type="ChEBI" id="CHEBI:15377"/>
        <dbReference type="ChEBI" id="CHEBI:15378"/>
        <dbReference type="ChEBI" id="CHEBI:16526"/>
        <dbReference type="ChEBI" id="CHEBI:57870"/>
        <dbReference type="ChEBI" id="CHEBI:58272"/>
        <dbReference type="EC" id="4.1.1.39"/>
    </reaction>
</comment>
<dbReference type="Proteomes" id="UP001341281">
    <property type="component" value="Chromosome 08"/>
</dbReference>
<dbReference type="GO" id="GO:0009853">
    <property type="term" value="P:photorespiration"/>
    <property type="evidence" value="ECO:0007669"/>
    <property type="project" value="UniProtKB-KW"/>
</dbReference>
<dbReference type="InterPro" id="IPR033966">
    <property type="entry name" value="RuBisCO"/>
</dbReference>
<evidence type="ECO:0000256" key="12">
    <source>
        <dbReference type="ARBA" id="ARBA00023238"/>
    </source>
</evidence>
<dbReference type="EMBL" id="CP144752">
    <property type="protein sequence ID" value="WVZ87844.1"/>
    <property type="molecule type" value="Genomic_DNA"/>
</dbReference>
<evidence type="ECO:0000256" key="4">
    <source>
        <dbReference type="ARBA" id="ARBA00012287"/>
    </source>
</evidence>
<evidence type="ECO:0000256" key="16">
    <source>
        <dbReference type="ARBA" id="ARBA00049469"/>
    </source>
</evidence>
<evidence type="ECO:0000256" key="13">
    <source>
        <dbReference type="ARBA" id="ARBA00023239"/>
    </source>
</evidence>
<comment type="catalytic activity">
    <reaction evidence="15">
        <text>D-ribulose 1,5-bisphosphate + O2 = 2-phosphoglycolate + (2R)-3-phosphoglycerate + 2 H(+)</text>
        <dbReference type="Rhea" id="RHEA:36631"/>
        <dbReference type="ChEBI" id="CHEBI:15378"/>
        <dbReference type="ChEBI" id="CHEBI:15379"/>
        <dbReference type="ChEBI" id="CHEBI:57870"/>
        <dbReference type="ChEBI" id="CHEBI:58033"/>
        <dbReference type="ChEBI" id="CHEBI:58272"/>
    </reaction>
</comment>
<evidence type="ECO:0000313" key="19">
    <source>
        <dbReference type="EMBL" id="WVZ87844.1"/>
    </source>
</evidence>
<keyword evidence="10" id="KW-0560">Oxidoreductase</keyword>
<dbReference type="Gene3D" id="3.30.70.150">
    <property type="entry name" value="RuBisCO large subunit, N-terminal domain"/>
    <property type="match status" value="1"/>
</dbReference>
<evidence type="ECO:0000313" key="20">
    <source>
        <dbReference type="Proteomes" id="UP001341281"/>
    </source>
</evidence>
<gene>
    <name evidence="19" type="ORF">U9M48_034419</name>
</gene>
<keyword evidence="12" id="KW-0601">Photorespiration</keyword>
<evidence type="ECO:0000256" key="6">
    <source>
        <dbReference type="ARBA" id="ARBA00022528"/>
    </source>
</evidence>
<evidence type="ECO:0000256" key="3">
    <source>
        <dbReference type="ARBA" id="ARBA00006204"/>
    </source>
</evidence>
<dbReference type="GO" id="GO:0016984">
    <property type="term" value="F:ribulose-bisphosphate carboxylase activity"/>
    <property type="evidence" value="ECO:0007669"/>
    <property type="project" value="UniProtKB-EC"/>
</dbReference>
<keyword evidence="14" id="KW-0120">Carbon dioxide fixation</keyword>
<evidence type="ECO:0000256" key="9">
    <source>
        <dbReference type="ARBA" id="ARBA00022640"/>
    </source>
</evidence>
<evidence type="ECO:0000256" key="5">
    <source>
        <dbReference type="ARBA" id="ARBA00017725"/>
    </source>
</evidence>
<evidence type="ECO:0000256" key="15">
    <source>
        <dbReference type="ARBA" id="ARBA00048059"/>
    </source>
</evidence>
<evidence type="ECO:0000259" key="18">
    <source>
        <dbReference type="Pfam" id="PF02788"/>
    </source>
</evidence>
<comment type="subcellular location">
    <subcellularLocation>
        <location evidence="2">Plastid</location>
        <location evidence="2">Chloroplast</location>
    </subcellularLocation>
</comment>
<evidence type="ECO:0000256" key="7">
    <source>
        <dbReference type="ARBA" id="ARBA00022531"/>
    </source>
</evidence>
<dbReference type="GO" id="GO:0019253">
    <property type="term" value="P:reductive pentose-phosphate cycle"/>
    <property type="evidence" value="ECO:0007669"/>
    <property type="project" value="UniProtKB-KW"/>
</dbReference>
<dbReference type="PANTHER" id="PTHR42704">
    <property type="entry name" value="RIBULOSE BISPHOSPHATE CARBOXYLASE"/>
    <property type="match status" value="1"/>
</dbReference>
<dbReference type="SUPFAM" id="SSF51649">
    <property type="entry name" value="RuBisCo, C-terminal domain"/>
    <property type="match status" value="1"/>
</dbReference>